<sequence length="144" mass="16993">MHIHQNLVSTVRRQLNEFGLRGVTRRKPFISLKNRKARLCFIKEHIDWTQSNSGLVLWSDKSKFNLVSSDGIQYVRHLKNERCNPRYQVPTVKHGGRHVSYEGIFFAKGIDPLFRVFIPCIYILYSVKRYNASLYLSRHSKKNK</sequence>
<evidence type="ECO:0000313" key="3">
    <source>
        <dbReference type="Proteomes" id="UP000614350"/>
    </source>
</evidence>
<gene>
    <name evidence="2" type="ORF">HZH66_011452</name>
</gene>
<dbReference type="Pfam" id="PF01498">
    <property type="entry name" value="HTH_Tnp_Tc3_2"/>
    <property type="match status" value="1"/>
</dbReference>
<accession>A0A834MVQ6</accession>
<dbReference type="InterPro" id="IPR002492">
    <property type="entry name" value="Transposase_Tc1-like"/>
</dbReference>
<comment type="caution">
    <text evidence="2">The sequence shown here is derived from an EMBL/GenBank/DDBJ whole genome shotgun (WGS) entry which is preliminary data.</text>
</comment>
<dbReference type="GO" id="GO:0003677">
    <property type="term" value="F:DNA binding"/>
    <property type="evidence" value="ECO:0007669"/>
    <property type="project" value="InterPro"/>
</dbReference>
<feature type="domain" description="Transposase Tc1-like" evidence="1">
    <location>
        <begin position="9"/>
        <end position="47"/>
    </location>
</feature>
<dbReference type="Proteomes" id="UP000614350">
    <property type="component" value="Unassembled WGS sequence"/>
</dbReference>
<proteinExistence type="predicted"/>
<protein>
    <recommendedName>
        <fullName evidence="1">Transposase Tc1-like domain-containing protein</fullName>
    </recommendedName>
</protein>
<organism evidence="2 3">
    <name type="scientific">Vespula vulgaris</name>
    <name type="common">Yellow jacket</name>
    <name type="synonym">Wasp</name>
    <dbReference type="NCBI Taxonomy" id="7454"/>
    <lineage>
        <taxon>Eukaryota</taxon>
        <taxon>Metazoa</taxon>
        <taxon>Ecdysozoa</taxon>
        <taxon>Arthropoda</taxon>
        <taxon>Hexapoda</taxon>
        <taxon>Insecta</taxon>
        <taxon>Pterygota</taxon>
        <taxon>Neoptera</taxon>
        <taxon>Endopterygota</taxon>
        <taxon>Hymenoptera</taxon>
        <taxon>Apocrita</taxon>
        <taxon>Aculeata</taxon>
        <taxon>Vespoidea</taxon>
        <taxon>Vespidae</taxon>
        <taxon>Vespinae</taxon>
        <taxon>Vespula</taxon>
    </lineage>
</organism>
<dbReference type="GO" id="GO:0006313">
    <property type="term" value="P:DNA transposition"/>
    <property type="evidence" value="ECO:0007669"/>
    <property type="project" value="InterPro"/>
</dbReference>
<dbReference type="InterPro" id="IPR036397">
    <property type="entry name" value="RNaseH_sf"/>
</dbReference>
<name>A0A834MVQ6_VESVU</name>
<keyword evidence="3" id="KW-1185">Reference proteome</keyword>
<dbReference type="GO" id="GO:0015074">
    <property type="term" value="P:DNA integration"/>
    <property type="evidence" value="ECO:0007669"/>
    <property type="project" value="InterPro"/>
</dbReference>
<dbReference type="Gene3D" id="3.30.420.10">
    <property type="entry name" value="Ribonuclease H-like superfamily/Ribonuclease H"/>
    <property type="match status" value="1"/>
</dbReference>
<evidence type="ECO:0000313" key="2">
    <source>
        <dbReference type="EMBL" id="KAF7387000.1"/>
    </source>
</evidence>
<evidence type="ECO:0000259" key="1">
    <source>
        <dbReference type="Pfam" id="PF01498"/>
    </source>
</evidence>
<dbReference type="EMBL" id="JACSEA010000013">
    <property type="protein sequence ID" value="KAF7387000.1"/>
    <property type="molecule type" value="Genomic_DNA"/>
</dbReference>
<reference evidence="2" key="1">
    <citation type="journal article" date="2020" name="G3 (Bethesda)">
        <title>High-Quality Assemblies for Three Invasive Social Wasps from the &lt;i&gt;Vespula&lt;/i&gt; Genus.</title>
        <authorList>
            <person name="Harrop T.W.R."/>
            <person name="Guhlin J."/>
            <person name="McLaughlin G.M."/>
            <person name="Permina E."/>
            <person name="Stockwell P."/>
            <person name="Gilligan J."/>
            <person name="Le Lec M.F."/>
            <person name="Gruber M.A.M."/>
            <person name="Quinn O."/>
            <person name="Lovegrove M."/>
            <person name="Duncan E.J."/>
            <person name="Remnant E.J."/>
            <person name="Van Eeckhoven J."/>
            <person name="Graham B."/>
            <person name="Knapp R.A."/>
            <person name="Langford K.W."/>
            <person name="Kronenberg Z."/>
            <person name="Press M.O."/>
            <person name="Eacker S.M."/>
            <person name="Wilson-Rankin E.E."/>
            <person name="Purcell J."/>
            <person name="Lester P.J."/>
            <person name="Dearden P.K."/>
        </authorList>
    </citation>
    <scope>NUCLEOTIDE SEQUENCE</scope>
    <source>
        <strain evidence="2">Marl-1</strain>
    </source>
</reference>
<dbReference type="AlphaFoldDB" id="A0A834MVQ6"/>